<dbReference type="EMBL" id="CADCTW010000045">
    <property type="protein sequence ID" value="CAA9305674.1"/>
    <property type="molecule type" value="Genomic_DNA"/>
</dbReference>
<dbReference type="Pfam" id="PF18480">
    <property type="entry name" value="DUF5615"/>
    <property type="match status" value="1"/>
</dbReference>
<accession>A0A6J4KH85</accession>
<feature type="domain" description="DUF5615" evidence="1">
    <location>
        <begin position="3"/>
        <end position="76"/>
    </location>
</feature>
<organism evidence="2">
    <name type="scientific">uncultured Gemmatimonadota bacterium</name>
    <dbReference type="NCBI Taxonomy" id="203437"/>
    <lineage>
        <taxon>Bacteria</taxon>
        <taxon>Pseudomonadati</taxon>
        <taxon>Gemmatimonadota</taxon>
        <taxon>environmental samples</taxon>
    </lineage>
</organism>
<evidence type="ECO:0000259" key="1">
    <source>
        <dbReference type="Pfam" id="PF18480"/>
    </source>
</evidence>
<evidence type="ECO:0000313" key="2">
    <source>
        <dbReference type="EMBL" id="CAA9305674.1"/>
    </source>
</evidence>
<dbReference type="AlphaFoldDB" id="A0A6J4KH85"/>
<gene>
    <name evidence="2" type="ORF">AVDCRST_MAG68-805</name>
</gene>
<name>A0A6J4KH85_9BACT</name>
<dbReference type="InterPro" id="IPR041049">
    <property type="entry name" value="DUF5615"/>
</dbReference>
<sequence length="123" mass="13811">MIQFLIDEDVTPKLAVVAAERGYTAYAVQYLNQKGAPDFVLRRRMLDENLTLVTGNWKDFRPMLAREGIHPGAISLPDVPRADQIRLFQTAVDYIEGSDPPLDMINTVLVLNEQGEVTQLTIP</sequence>
<proteinExistence type="predicted"/>
<reference evidence="2" key="1">
    <citation type="submission" date="2020-02" db="EMBL/GenBank/DDBJ databases">
        <authorList>
            <person name="Meier V. D."/>
        </authorList>
    </citation>
    <scope>NUCLEOTIDE SEQUENCE</scope>
    <source>
        <strain evidence="2">AVDCRST_MAG68</strain>
    </source>
</reference>
<protein>
    <recommendedName>
        <fullName evidence="1">DUF5615 domain-containing protein</fullName>
    </recommendedName>
</protein>